<name>A0A6A4GFK3_9AGAR</name>
<organism evidence="1 2">
    <name type="scientific">Gymnopus androsaceus JB14</name>
    <dbReference type="NCBI Taxonomy" id="1447944"/>
    <lineage>
        <taxon>Eukaryota</taxon>
        <taxon>Fungi</taxon>
        <taxon>Dikarya</taxon>
        <taxon>Basidiomycota</taxon>
        <taxon>Agaricomycotina</taxon>
        <taxon>Agaricomycetes</taxon>
        <taxon>Agaricomycetidae</taxon>
        <taxon>Agaricales</taxon>
        <taxon>Marasmiineae</taxon>
        <taxon>Omphalotaceae</taxon>
        <taxon>Gymnopus</taxon>
    </lineage>
</organism>
<dbReference type="AlphaFoldDB" id="A0A6A4GFK3"/>
<sequence>MSVGFYAFTFIPAATDRPDRPLLDGPVAFLIHRLVLPQCVFLCGERYQGKGSVYLVSFYAFTFIPAATDRPARPLSDGPVAFLIHRLVLPQYAFLCGERYQAKESNYVNGLLAFSMHRLVLALFHFLDGTAPDRSNDPLSDDGEGFRRSELMSYICVFNSPTHSGDRAIQMLFFNDKDMSIPDGFNSTATLLGIYSDTLPCLGLSPSGTVTVASMGNIGNIQDFTFAHMAQCKPPYGIVRDAFGNANVWSPDLLPSISRVDSSVLERAILVGSTDLYTNWCQV</sequence>
<evidence type="ECO:0000313" key="1">
    <source>
        <dbReference type="EMBL" id="KAE9384143.1"/>
    </source>
</evidence>
<dbReference type="EMBL" id="ML770211">
    <property type="protein sequence ID" value="KAE9384143.1"/>
    <property type="molecule type" value="Genomic_DNA"/>
</dbReference>
<protein>
    <submittedName>
        <fullName evidence="1">Uncharacterized protein</fullName>
    </submittedName>
</protein>
<gene>
    <name evidence="1" type="ORF">BT96DRAFT_1008381</name>
</gene>
<evidence type="ECO:0000313" key="2">
    <source>
        <dbReference type="Proteomes" id="UP000799118"/>
    </source>
</evidence>
<dbReference type="Proteomes" id="UP000799118">
    <property type="component" value="Unassembled WGS sequence"/>
</dbReference>
<accession>A0A6A4GFK3</accession>
<proteinExistence type="predicted"/>
<keyword evidence="2" id="KW-1185">Reference proteome</keyword>
<reference evidence="1" key="1">
    <citation type="journal article" date="2019" name="Environ. Microbiol.">
        <title>Fungal ecological strategies reflected in gene transcription - a case study of two litter decomposers.</title>
        <authorList>
            <person name="Barbi F."/>
            <person name="Kohler A."/>
            <person name="Barry K."/>
            <person name="Baskaran P."/>
            <person name="Daum C."/>
            <person name="Fauchery L."/>
            <person name="Ihrmark K."/>
            <person name="Kuo A."/>
            <person name="LaButti K."/>
            <person name="Lipzen A."/>
            <person name="Morin E."/>
            <person name="Grigoriev I.V."/>
            <person name="Henrissat B."/>
            <person name="Lindahl B."/>
            <person name="Martin F."/>
        </authorList>
    </citation>
    <scope>NUCLEOTIDE SEQUENCE</scope>
    <source>
        <strain evidence="1">JB14</strain>
    </source>
</reference>